<dbReference type="AlphaFoldDB" id="A0A2K3PN84"/>
<proteinExistence type="predicted"/>
<reference evidence="1 2" key="2">
    <citation type="journal article" date="2017" name="Front. Plant Sci.">
        <title>Gene Classification and Mining of Molecular Markers Useful in Red Clover (Trifolium pratense) Breeding.</title>
        <authorList>
            <person name="Istvanek J."/>
            <person name="Dluhosova J."/>
            <person name="Dluhos P."/>
            <person name="Patkova L."/>
            <person name="Nedelnik J."/>
            <person name="Repkova J."/>
        </authorList>
    </citation>
    <scope>NUCLEOTIDE SEQUENCE [LARGE SCALE GENOMIC DNA]</scope>
    <source>
        <strain evidence="2">cv. Tatra</strain>
        <tissue evidence="1">Young leaves</tissue>
    </source>
</reference>
<gene>
    <name evidence="1" type="ORF">L195_g013463</name>
</gene>
<accession>A0A2K3PN84</accession>
<reference evidence="1 2" key="1">
    <citation type="journal article" date="2014" name="Am. J. Bot.">
        <title>Genome assembly and annotation for red clover (Trifolium pratense; Fabaceae).</title>
        <authorList>
            <person name="Istvanek J."/>
            <person name="Jaros M."/>
            <person name="Krenek A."/>
            <person name="Repkova J."/>
        </authorList>
    </citation>
    <scope>NUCLEOTIDE SEQUENCE [LARGE SCALE GENOMIC DNA]</scope>
    <source>
        <strain evidence="2">cv. Tatra</strain>
        <tissue evidence="1">Young leaves</tissue>
    </source>
</reference>
<evidence type="ECO:0000313" key="2">
    <source>
        <dbReference type="Proteomes" id="UP000236291"/>
    </source>
</evidence>
<dbReference type="EMBL" id="ASHM01008769">
    <property type="protein sequence ID" value="PNY16738.1"/>
    <property type="molecule type" value="Genomic_DNA"/>
</dbReference>
<organism evidence="1 2">
    <name type="scientific">Trifolium pratense</name>
    <name type="common">Red clover</name>
    <dbReference type="NCBI Taxonomy" id="57577"/>
    <lineage>
        <taxon>Eukaryota</taxon>
        <taxon>Viridiplantae</taxon>
        <taxon>Streptophyta</taxon>
        <taxon>Embryophyta</taxon>
        <taxon>Tracheophyta</taxon>
        <taxon>Spermatophyta</taxon>
        <taxon>Magnoliopsida</taxon>
        <taxon>eudicotyledons</taxon>
        <taxon>Gunneridae</taxon>
        <taxon>Pentapetalae</taxon>
        <taxon>rosids</taxon>
        <taxon>fabids</taxon>
        <taxon>Fabales</taxon>
        <taxon>Fabaceae</taxon>
        <taxon>Papilionoideae</taxon>
        <taxon>50 kb inversion clade</taxon>
        <taxon>NPAAA clade</taxon>
        <taxon>Hologalegina</taxon>
        <taxon>IRL clade</taxon>
        <taxon>Trifolieae</taxon>
        <taxon>Trifolium</taxon>
    </lineage>
</organism>
<protein>
    <submittedName>
        <fullName evidence="1">Uncharacterized protein</fullName>
    </submittedName>
</protein>
<comment type="caution">
    <text evidence="1">The sequence shown here is derived from an EMBL/GenBank/DDBJ whole genome shotgun (WGS) entry which is preliminary data.</text>
</comment>
<name>A0A2K3PN84_TRIPR</name>
<dbReference type="Proteomes" id="UP000236291">
    <property type="component" value="Unassembled WGS sequence"/>
</dbReference>
<evidence type="ECO:0000313" key="1">
    <source>
        <dbReference type="EMBL" id="PNY16738.1"/>
    </source>
</evidence>
<sequence>MLGVWDQGRLVELEVDSMAVAHVVKTGVTDSAFGDLFCEEYW</sequence>